<dbReference type="Gene3D" id="3.10.50.40">
    <property type="match status" value="1"/>
</dbReference>
<dbReference type="Pfam" id="PF00254">
    <property type="entry name" value="FKBP_C"/>
    <property type="match status" value="1"/>
</dbReference>
<organism evidence="8 9">
    <name type="scientific">Terfezia boudieri ATCC MYA-4762</name>
    <dbReference type="NCBI Taxonomy" id="1051890"/>
    <lineage>
        <taxon>Eukaryota</taxon>
        <taxon>Fungi</taxon>
        <taxon>Dikarya</taxon>
        <taxon>Ascomycota</taxon>
        <taxon>Pezizomycotina</taxon>
        <taxon>Pezizomycetes</taxon>
        <taxon>Pezizales</taxon>
        <taxon>Pezizaceae</taxon>
        <taxon>Terfezia</taxon>
    </lineage>
</organism>
<evidence type="ECO:0000259" key="7">
    <source>
        <dbReference type="PROSITE" id="PS50059"/>
    </source>
</evidence>
<dbReference type="InterPro" id="IPR050689">
    <property type="entry name" value="FKBP-type_PPIase"/>
</dbReference>
<comment type="catalytic activity">
    <reaction evidence="1 6">
        <text>[protein]-peptidylproline (omega=180) = [protein]-peptidylproline (omega=0)</text>
        <dbReference type="Rhea" id="RHEA:16237"/>
        <dbReference type="Rhea" id="RHEA-COMP:10747"/>
        <dbReference type="Rhea" id="RHEA-COMP:10748"/>
        <dbReference type="ChEBI" id="CHEBI:83833"/>
        <dbReference type="ChEBI" id="CHEBI:83834"/>
        <dbReference type="EC" id="5.2.1.8"/>
    </reaction>
</comment>
<dbReference type="EMBL" id="ML121536">
    <property type="protein sequence ID" value="RPB26040.1"/>
    <property type="molecule type" value="Genomic_DNA"/>
</dbReference>
<gene>
    <name evidence="8" type="ORF">L211DRAFT_847782</name>
</gene>
<keyword evidence="4 6" id="KW-0413">Isomerase</keyword>
<dbReference type="InParanoid" id="A0A3N4LTB0"/>
<dbReference type="SUPFAM" id="SSF54534">
    <property type="entry name" value="FKBP-like"/>
    <property type="match status" value="1"/>
</dbReference>
<evidence type="ECO:0000313" key="8">
    <source>
        <dbReference type="EMBL" id="RPB26040.1"/>
    </source>
</evidence>
<dbReference type="GO" id="GO:0005737">
    <property type="term" value="C:cytoplasm"/>
    <property type="evidence" value="ECO:0007669"/>
    <property type="project" value="TreeGrafter"/>
</dbReference>
<dbReference type="FunFam" id="3.10.50.40:FF:000006">
    <property type="entry name" value="Peptidyl-prolyl cis-trans isomerase"/>
    <property type="match status" value="1"/>
</dbReference>
<evidence type="ECO:0000256" key="2">
    <source>
        <dbReference type="ARBA" id="ARBA00013194"/>
    </source>
</evidence>
<evidence type="ECO:0000256" key="5">
    <source>
        <dbReference type="ARBA" id="ARBA00038106"/>
    </source>
</evidence>
<dbReference type="PROSITE" id="PS50059">
    <property type="entry name" value="FKBP_PPIASE"/>
    <property type="match status" value="1"/>
</dbReference>
<dbReference type="AlphaFoldDB" id="A0A3N4LTB0"/>
<evidence type="ECO:0000256" key="4">
    <source>
        <dbReference type="ARBA" id="ARBA00023235"/>
    </source>
</evidence>
<protein>
    <recommendedName>
        <fullName evidence="2 6">peptidylprolyl isomerase</fullName>
        <ecNumber evidence="2 6">5.2.1.8</ecNumber>
    </recommendedName>
</protein>
<dbReference type="STRING" id="1051890.A0A3N4LTB0"/>
<dbReference type="EC" id="5.2.1.8" evidence="2 6"/>
<dbReference type="PANTHER" id="PTHR10516:SF443">
    <property type="entry name" value="FK506-BINDING PROTEIN 59-RELATED"/>
    <property type="match status" value="1"/>
</dbReference>
<name>A0A3N4LTB0_9PEZI</name>
<keyword evidence="9" id="KW-1185">Reference proteome</keyword>
<evidence type="ECO:0000256" key="3">
    <source>
        <dbReference type="ARBA" id="ARBA00023110"/>
    </source>
</evidence>
<sequence>MAEASPPPAPDPENAAAKGPEKHIIWQGSHKVTPKPGDEVHIHYVGTLENGEVFDSSRDREIIFTTKIGVGRVIKAWDMLVPTMNLGEVAKLTCPPSFAYGAGGFPGLIPPYSILIFVVELLGINDERVKSEWTAAGRPGLAK</sequence>
<dbReference type="PANTHER" id="PTHR10516">
    <property type="entry name" value="PEPTIDYL-PROLYL CIS-TRANS ISOMERASE"/>
    <property type="match status" value="1"/>
</dbReference>
<proteinExistence type="inferred from homology"/>
<evidence type="ECO:0000256" key="6">
    <source>
        <dbReference type="PROSITE-ProRule" id="PRU00277"/>
    </source>
</evidence>
<evidence type="ECO:0000256" key="1">
    <source>
        <dbReference type="ARBA" id="ARBA00000971"/>
    </source>
</evidence>
<dbReference type="Proteomes" id="UP000267821">
    <property type="component" value="Unassembled WGS sequence"/>
</dbReference>
<dbReference type="OrthoDB" id="1902587at2759"/>
<keyword evidence="3 6" id="KW-0697">Rotamase</keyword>
<dbReference type="InterPro" id="IPR046357">
    <property type="entry name" value="PPIase_dom_sf"/>
</dbReference>
<reference evidence="8 9" key="1">
    <citation type="journal article" date="2018" name="Nat. Ecol. Evol.">
        <title>Pezizomycetes genomes reveal the molecular basis of ectomycorrhizal truffle lifestyle.</title>
        <authorList>
            <person name="Murat C."/>
            <person name="Payen T."/>
            <person name="Noel B."/>
            <person name="Kuo A."/>
            <person name="Morin E."/>
            <person name="Chen J."/>
            <person name="Kohler A."/>
            <person name="Krizsan K."/>
            <person name="Balestrini R."/>
            <person name="Da Silva C."/>
            <person name="Montanini B."/>
            <person name="Hainaut M."/>
            <person name="Levati E."/>
            <person name="Barry K.W."/>
            <person name="Belfiori B."/>
            <person name="Cichocki N."/>
            <person name="Clum A."/>
            <person name="Dockter R.B."/>
            <person name="Fauchery L."/>
            <person name="Guy J."/>
            <person name="Iotti M."/>
            <person name="Le Tacon F."/>
            <person name="Lindquist E.A."/>
            <person name="Lipzen A."/>
            <person name="Malagnac F."/>
            <person name="Mello A."/>
            <person name="Molinier V."/>
            <person name="Miyauchi S."/>
            <person name="Poulain J."/>
            <person name="Riccioni C."/>
            <person name="Rubini A."/>
            <person name="Sitrit Y."/>
            <person name="Splivallo R."/>
            <person name="Traeger S."/>
            <person name="Wang M."/>
            <person name="Zifcakova L."/>
            <person name="Wipf D."/>
            <person name="Zambonelli A."/>
            <person name="Paolocci F."/>
            <person name="Nowrousian M."/>
            <person name="Ottonello S."/>
            <person name="Baldrian P."/>
            <person name="Spatafora J.W."/>
            <person name="Henrissat B."/>
            <person name="Nagy L.G."/>
            <person name="Aury J.M."/>
            <person name="Wincker P."/>
            <person name="Grigoriev I.V."/>
            <person name="Bonfante P."/>
            <person name="Martin F.M."/>
        </authorList>
    </citation>
    <scope>NUCLEOTIDE SEQUENCE [LARGE SCALE GENOMIC DNA]</scope>
    <source>
        <strain evidence="8 9">ATCC MYA-4762</strain>
    </source>
</reference>
<dbReference type="GO" id="GO:0003755">
    <property type="term" value="F:peptidyl-prolyl cis-trans isomerase activity"/>
    <property type="evidence" value="ECO:0007669"/>
    <property type="project" value="UniProtKB-KW"/>
</dbReference>
<feature type="domain" description="PPIase FKBP-type" evidence="7">
    <location>
        <begin position="37"/>
        <end position="125"/>
    </location>
</feature>
<evidence type="ECO:0000313" key="9">
    <source>
        <dbReference type="Proteomes" id="UP000267821"/>
    </source>
</evidence>
<dbReference type="InterPro" id="IPR001179">
    <property type="entry name" value="PPIase_FKBP_dom"/>
</dbReference>
<accession>A0A3N4LTB0</accession>
<comment type="similarity">
    <text evidence="5">Belongs to the FKBP-type PPIase family. FKBP1 subfamily.</text>
</comment>